<evidence type="ECO:0000313" key="6">
    <source>
        <dbReference type="Proteomes" id="UP001183388"/>
    </source>
</evidence>
<evidence type="ECO:0000313" key="5">
    <source>
        <dbReference type="EMBL" id="MDT0307570.1"/>
    </source>
</evidence>
<dbReference type="CDD" id="cd03820">
    <property type="entry name" value="GT4_AmsD-like"/>
    <property type="match status" value="1"/>
</dbReference>
<feature type="region of interest" description="Disordered" evidence="3">
    <location>
        <begin position="379"/>
        <end position="421"/>
    </location>
</feature>
<name>A0ABU2L7L2_9ACTN</name>
<evidence type="ECO:0000256" key="1">
    <source>
        <dbReference type="ARBA" id="ARBA00021292"/>
    </source>
</evidence>
<organism evidence="5 6">
    <name type="scientific">Streptomyces boetiae</name>
    <dbReference type="NCBI Taxonomy" id="3075541"/>
    <lineage>
        <taxon>Bacteria</taxon>
        <taxon>Bacillati</taxon>
        <taxon>Actinomycetota</taxon>
        <taxon>Actinomycetes</taxon>
        <taxon>Kitasatosporales</taxon>
        <taxon>Streptomycetaceae</taxon>
        <taxon>Streptomyces</taxon>
    </lineage>
</organism>
<sequence>MKIVFLLNNAYGIGGTIRSVSNLSAALAARHSVTIASTYRHRDAPSLAFDPRVRIDVLTDQREGSPDLAHPGAERPSEALPDVPLRNASRLTDARIAAYLARTDADVVISTRPVLSAYLARFGNDRHLRVGQEHSTLRIRGKAARALQFGAVGGLDAFCPVSATDAQEYREALPEVATRIESIPNSSPRPRVSPSTGDSRTIVAAGRLVNQKRYDRLLDAFAKLAPEFPDWRLRIYGRGVLRDELAERIERLGLSERARLMGAVSPIDTEWAKAAIAAVSSYWESFGLTIVEAMACGVPVVATDCPHGPREIIAEGEDGLLVPMEGGSDAIAEALRRLMADDALRARMAERALAKAAAYEPDVIARRYEELFESLRPGILDRPSAPDPAPLRAERKPAPTPAPARAGASGGRGGARPAGLRARVPASVRRRVRGLLPAPVRLRLRALPGRLSAPAPARDSGAVKSGPLDAAAHCAATAEGGFTVALTPAVPGELLLRLRHDPGGREVRLPVGADGTATLAPDALPLAEGRWDCYFLTPGRRRARVRAELVEGARLVTLRPAVREDGVTAWIPYTTRDGNLTVRTWQRPAHAEVEEIDTTGEAGVVVASLLAVDEEPRVASAVAVPREGGGPDIDLPVRALGDGRLQVTVPWPEVAASASGGEAGWGLRLRAEDGTLVPVGRIGGDTVDRRRTDAYPAAVHASTELRLHYTMDNELVLAAAPATA</sequence>
<evidence type="ECO:0000259" key="4">
    <source>
        <dbReference type="Pfam" id="PF00534"/>
    </source>
</evidence>
<dbReference type="Pfam" id="PF00534">
    <property type="entry name" value="Glycos_transf_1"/>
    <property type="match status" value="1"/>
</dbReference>
<dbReference type="GO" id="GO:0016757">
    <property type="term" value="F:glycosyltransferase activity"/>
    <property type="evidence" value="ECO:0007669"/>
    <property type="project" value="UniProtKB-KW"/>
</dbReference>
<keyword evidence="6" id="KW-1185">Reference proteome</keyword>
<dbReference type="Gene3D" id="3.40.50.2000">
    <property type="entry name" value="Glycogen Phosphorylase B"/>
    <property type="match status" value="2"/>
</dbReference>
<feature type="domain" description="Glycosyl transferase family 1" evidence="4">
    <location>
        <begin position="193"/>
        <end position="352"/>
    </location>
</feature>
<evidence type="ECO:0000256" key="2">
    <source>
        <dbReference type="ARBA" id="ARBA00022679"/>
    </source>
</evidence>
<comment type="caution">
    <text evidence="5">The sequence shown here is derived from an EMBL/GenBank/DDBJ whole genome shotgun (WGS) entry which is preliminary data.</text>
</comment>
<keyword evidence="5" id="KW-0328">Glycosyltransferase</keyword>
<dbReference type="PANTHER" id="PTHR12526:SF627">
    <property type="entry name" value="D-RHAMNOSYLTRANSFERASE WBPZ"/>
    <property type="match status" value="1"/>
</dbReference>
<dbReference type="InterPro" id="IPR001296">
    <property type="entry name" value="Glyco_trans_1"/>
</dbReference>
<proteinExistence type="predicted"/>
<reference evidence="6" key="1">
    <citation type="submission" date="2023-07" db="EMBL/GenBank/DDBJ databases">
        <title>30 novel species of actinomycetes from the DSMZ collection.</title>
        <authorList>
            <person name="Nouioui I."/>
        </authorList>
    </citation>
    <scope>NUCLEOTIDE SEQUENCE [LARGE SCALE GENOMIC DNA]</scope>
    <source>
        <strain evidence="6">DSM 44917</strain>
    </source>
</reference>
<dbReference type="EMBL" id="JAVREN010000013">
    <property type="protein sequence ID" value="MDT0307570.1"/>
    <property type="molecule type" value="Genomic_DNA"/>
</dbReference>
<dbReference type="RefSeq" id="WP_311630525.1">
    <property type="nucleotide sequence ID" value="NZ_JAVREN010000013.1"/>
</dbReference>
<protein>
    <recommendedName>
        <fullName evidence="1">D-inositol 3-phosphate glycosyltransferase</fullName>
    </recommendedName>
</protein>
<dbReference type="SUPFAM" id="SSF53756">
    <property type="entry name" value="UDP-Glycosyltransferase/glycogen phosphorylase"/>
    <property type="match status" value="1"/>
</dbReference>
<gene>
    <name evidence="5" type="ORF">RM780_11420</name>
</gene>
<dbReference type="PANTHER" id="PTHR12526">
    <property type="entry name" value="GLYCOSYLTRANSFERASE"/>
    <property type="match status" value="1"/>
</dbReference>
<evidence type="ECO:0000256" key="3">
    <source>
        <dbReference type="SAM" id="MobiDB-lite"/>
    </source>
</evidence>
<keyword evidence="2 5" id="KW-0808">Transferase</keyword>
<accession>A0ABU2L7L2</accession>
<dbReference type="Proteomes" id="UP001183388">
    <property type="component" value="Unassembled WGS sequence"/>
</dbReference>